<feature type="region of interest" description="Disordered" evidence="1">
    <location>
        <begin position="18"/>
        <end position="106"/>
    </location>
</feature>
<comment type="caution">
    <text evidence="2">The sequence shown here is derived from an EMBL/GenBank/DDBJ whole genome shotgun (WGS) entry which is preliminary data.</text>
</comment>
<evidence type="ECO:0000256" key="1">
    <source>
        <dbReference type="SAM" id="MobiDB-lite"/>
    </source>
</evidence>
<feature type="compositionally biased region" description="Low complexity" evidence="1">
    <location>
        <begin position="334"/>
        <end position="352"/>
    </location>
</feature>
<dbReference type="PANTHER" id="PTHR34239:SF2">
    <property type="entry name" value="TRANSPOSABLE ELEMENT P TRANSPOSASE_THAP9 CONSERVED DOMAIN-CONTAINING PROTEIN"/>
    <property type="match status" value="1"/>
</dbReference>
<feature type="compositionally biased region" description="Polar residues" evidence="1">
    <location>
        <begin position="76"/>
        <end position="99"/>
    </location>
</feature>
<evidence type="ECO:0000313" key="3">
    <source>
        <dbReference type="Proteomes" id="UP001549920"/>
    </source>
</evidence>
<name>A0ABR3HLE0_LOXSC</name>
<evidence type="ECO:0000313" key="2">
    <source>
        <dbReference type="EMBL" id="KAL0871198.1"/>
    </source>
</evidence>
<feature type="region of interest" description="Disordered" evidence="1">
    <location>
        <begin position="289"/>
        <end position="363"/>
    </location>
</feature>
<gene>
    <name evidence="2" type="ORF">ABMA27_004971</name>
</gene>
<feature type="compositionally biased region" description="Acidic residues" evidence="1">
    <location>
        <begin position="52"/>
        <end position="62"/>
    </location>
</feature>
<protein>
    <submittedName>
        <fullName evidence="2">Uncharacterized protein</fullName>
    </submittedName>
</protein>
<reference evidence="2 3" key="1">
    <citation type="submission" date="2024-06" db="EMBL/GenBank/DDBJ databases">
        <title>A chromosome-level genome assembly of beet webworm, Loxostege sticticalis.</title>
        <authorList>
            <person name="Zhang Y."/>
        </authorList>
    </citation>
    <scope>NUCLEOTIDE SEQUENCE [LARGE SCALE GENOMIC DNA]</scope>
    <source>
        <strain evidence="2">AQ026</strain>
        <tissue evidence="2">Whole body</tissue>
    </source>
</reference>
<proteinExistence type="predicted"/>
<dbReference type="EMBL" id="JBEUOH010000017">
    <property type="protein sequence ID" value="KAL0871198.1"/>
    <property type="molecule type" value="Genomic_DNA"/>
</dbReference>
<sequence length="363" mass="40262">MPKRSFDEKMDYYLRKMEKLRDKHRRKRRRLDSFSSENDPGEIDADYYNFQDESEPSPDLEETGTTGMLIPDVPLNETQMESASTTPQNDVPVPSTSLGTEAPPQLDPEVLSALGEATDSGPVLGQEIHNNLSQLWLPLLKKGMEKEAKDKLLKQYLIPSNCTLLQAPKLNIEISAAVGEMVRLRDKKVESTQQQLGIGVTAISRAMSSLLTSDNKIDAIRMLSDGCRILCDLHHSETQARIKMITPGLARPFLNVIQESERDETLFGVSLPEKIKASKTIEKQGLQIKKSVPPARSNSAPSTSTARQQFQGNWSGSPRYPSNRGGRGGQRRLPTSSRRPAATTTTSTQSRPNQGKSRAPPRP</sequence>
<accession>A0ABR3HLE0</accession>
<keyword evidence="3" id="KW-1185">Reference proteome</keyword>
<dbReference type="PANTHER" id="PTHR34239">
    <property type="entry name" value="APPLE DOMAIN-CONTAINING PROTEIN"/>
    <property type="match status" value="1"/>
</dbReference>
<organism evidence="2 3">
    <name type="scientific">Loxostege sticticalis</name>
    <name type="common">Beet webworm moth</name>
    <dbReference type="NCBI Taxonomy" id="481309"/>
    <lineage>
        <taxon>Eukaryota</taxon>
        <taxon>Metazoa</taxon>
        <taxon>Ecdysozoa</taxon>
        <taxon>Arthropoda</taxon>
        <taxon>Hexapoda</taxon>
        <taxon>Insecta</taxon>
        <taxon>Pterygota</taxon>
        <taxon>Neoptera</taxon>
        <taxon>Endopterygota</taxon>
        <taxon>Lepidoptera</taxon>
        <taxon>Glossata</taxon>
        <taxon>Ditrysia</taxon>
        <taxon>Pyraloidea</taxon>
        <taxon>Crambidae</taxon>
        <taxon>Pyraustinae</taxon>
        <taxon>Loxostege</taxon>
    </lineage>
</organism>
<feature type="compositionally biased region" description="Polar residues" evidence="1">
    <location>
        <begin position="296"/>
        <end position="316"/>
    </location>
</feature>
<dbReference type="Proteomes" id="UP001549920">
    <property type="component" value="Unassembled WGS sequence"/>
</dbReference>